<dbReference type="InterPro" id="IPR020846">
    <property type="entry name" value="MFS_dom"/>
</dbReference>
<feature type="transmembrane region" description="Helical" evidence="6">
    <location>
        <begin position="120"/>
        <end position="138"/>
    </location>
</feature>
<dbReference type="KEGG" id="apuu:APUU_51534A"/>
<protein>
    <recommendedName>
        <fullName evidence="7">Major facilitator superfamily (MFS) profile domain-containing protein</fullName>
    </recommendedName>
</protein>
<evidence type="ECO:0000256" key="6">
    <source>
        <dbReference type="SAM" id="Phobius"/>
    </source>
</evidence>
<dbReference type="InterPro" id="IPR036259">
    <property type="entry name" value="MFS_trans_sf"/>
</dbReference>
<evidence type="ECO:0000313" key="9">
    <source>
        <dbReference type="Proteomes" id="UP000654913"/>
    </source>
</evidence>
<organism evidence="8 9">
    <name type="scientific">Aspergillus puulaauensis</name>
    <dbReference type="NCBI Taxonomy" id="1220207"/>
    <lineage>
        <taxon>Eukaryota</taxon>
        <taxon>Fungi</taxon>
        <taxon>Dikarya</taxon>
        <taxon>Ascomycota</taxon>
        <taxon>Pezizomycotina</taxon>
        <taxon>Eurotiomycetes</taxon>
        <taxon>Eurotiomycetidae</taxon>
        <taxon>Eurotiales</taxon>
        <taxon>Aspergillaceae</taxon>
        <taxon>Aspergillus</taxon>
    </lineage>
</organism>
<feature type="transmembrane region" description="Helical" evidence="6">
    <location>
        <begin position="412"/>
        <end position="434"/>
    </location>
</feature>
<dbReference type="Gene3D" id="1.20.1250.20">
    <property type="entry name" value="MFS general substrate transporter like domains"/>
    <property type="match status" value="2"/>
</dbReference>
<feature type="transmembrane region" description="Helical" evidence="6">
    <location>
        <begin position="180"/>
        <end position="201"/>
    </location>
</feature>
<dbReference type="InterPro" id="IPR011701">
    <property type="entry name" value="MFS"/>
</dbReference>
<evidence type="ECO:0000256" key="1">
    <source>
        <dbReference type="ARBA" id="ARBA00004141"/>
    </source>
</evidence>
<evidence type="ECO:0000256" key="4">
    <source>
        <dbReference type="ARBA" id="ARBA00022989"/>
    </source>
</evidence>
<evidence type="ECO:0000313" key="8">
    <source>
        <dbReference type="EMBL" id="BCS26823.1"/>
    </source>
</evidence>
<comment type="subcellular location">
    <subcellularLocation>
        <location evidence="1">Membrane</location>
        <topology evidence="1">Multi-pass membrane protein</topology>
    </subcellularLocation>
</comment>
<dbReference type="Proteomes" id="UP000654913">
    <property type="component" value="Chromosome 5"/>
</dbReference>
<dbReference type="OrthoDB" id="2962993at2759"/>
<feature type="transmembrane region" description="Helical" evidence="6">
    <location>
        <begin position="50"/>
        <end position="67"/>
    </location>
</feature>
<gene>
    <name evidence="8" type="ORF">APUU_51534A</name>
</gene>
<keyword evidence="9" id="KW-1185">Reference proteome</keyword>
<keyword evidence="4 6" id="KW-1133">Transmembrane helix</keyword>
<dbReference type="GO" id="GO:0022857">
    <property type="term" value="F:transmembrane transporter activity"/>
    <property type="evidence" value="ECO:0007669"/>
    <property type="project" value="InterPro"/>
</dbReference>
<feature type="transmembrane region" description="Helical" evidence="6">
    <location>
        <begin position="90"/>
        <end position="108"/>
    </location>
</feature>
<feature type="transmembrane region" description="Helical" evidence="6">
    <location>
        <begin position="352"/>
        <end position="371"/>
    </location>
</feature>
<feature type="transmembrane region" description="Helical" evidence="6">
    <location>
        <begin position="318"/>
        <end position="340"/>
    </location>
</feature>
<dbReference type="GeneID" id="64976828"/>
<dbReference type="RefSeq" id="XP_041559017.1">
    <property type="nucleotide sequence ID" value="XM_041706653.1"/>
</dbReference>
<dbReference type="FunFam" id="1.20.1250.20:FF:000034">
    <property type="entry name" value="MFS general substrate transporter"/>
    <property type="match status" value="1"/>
</dbReference>
<dbReference type="GO" id="GO:0016020">
    <property type="term" value="C:membrane"/>
    <property type="evidence" value="ECO:0007669"/>
    <property type="project" value="UniProtKB-SubCell"/>
</dbReference>
<dbReference type="PANTHER" id="PTHR43791:SF54">
    <property type="entry name" value="MAJOR FACILITATOR SUPERFAMILY (MFS) PROFILE DOMAIN-CONTAINING PROTEIN-RELATED"/>
    <property type="match status" value="1"/>
</dbReference>
<dbReference type="EMBL" id="AP024447">
    <property type="protein sequence ID" value="BCS26823.1"/>
    <property type="molecule type" value="Genomic_DNA"/>
</dbReference>
<evidence type="ECO:0000256" key="3">
    <source>
        <dbReference type="ARBA" id="ARBA00022692"/>
    </source>
</evidence>
<feature type="transmembrane region" description="Helical" evidence="6">
    <location>
        <begin position="377"/>
        <end position="400"/>
    </location>
</feature>
<dbReference type="Pfam" id="PF07690">
    <property type="entry name" value="MFS_1"/>
    <property type="match status" value="1"/>
</dbReference>
<dbReference type="AlphaFoldDB" id="A0A7R7XTS3"/>
<sequence length="506" mass="56523">MAVETDIELVLDKSSTNTASGLPFSSDKQEYEFLATQFDKEREAALLRKVDWRLLPVLSIFYLISYIDRANMGNARLYGLEEDLGLSPQQYSLCLTIFFIPYAVFEVPSNLMLKVLSPSIWLPTIMFVWGLTMTLMGLAQNYSGLLTARFFLGLGEAGLFPGVTYICTTWYKRYEQQRRVAIFYCAASVSGSFSGLLAYAIGFMDGIRGYSGWRWVFILEGLLTVMIAVLSQPFVCDTPMAAKWLTDEEKRFLTLRLQFDGNVQAAKEGPFKWKYLIQALTDSTVYMNSILFGVVGMGTYSVAFGLPTTITLLGYSSANAQLLTIPVYAFAGLMTLLNAYVADYLGRRYQGVVVPFGLSIVGIIICLTVSPRDQPGVIYFAMFILGGSMFPASPAVVAWIANNMAGQWKRAIGMALSFSLANLAGGCIGSNIFLERERPEYHTGYSIEVSIYALGVVVSTLQLWKFWHGNRRKAKILDETPQEAREQLFLDTMDEGDKSPWFTYTL</sequence>
<evidence type="ECO:0000256" key="5">
    <source>
        <dbReference type="ARBA" id="ARBA00023136"/>
    </source>
</evidence>
<keyword evidence="5 6" id="KW-0472">Membrane</keyword>
<dbReference type="SUPFAM" id="SSF103473">
    <property type="entry name" value="MFS general substrate transporter"/>
    <property type="match status" value="1"/>
</dbReference>
<reference evidence="8" key="2">
    <citation type="submission" date="2021-02" db="EMBL/GenBank/DDBJ databases">
        <title>Aspergillus puulaauensis MK2 genome sequence.</title>
        <authorList>
            <person name="Futagami T."/>
            <person name="Mori K."/>
            <person name="Kadooka C."/>
            <person name="Tanaka T."/>
        </authorList>
    </citation>
    <scope>NUCLEOTIDE SEQUENCE</scope>
    <source>
        <strain evidence="8">MK2</strain>
    </source>
</reference>
<evidence type="ECO:0000259" key="7">
    <source>
        <dbReference type="PROSITE" id="PS50850"/>
    </source>
</evidence>
<accession>A0A7R7XTS3</accession>
<dbReference type="PROSITE" id="PS50850">
    <property type="entry name" value="MFS"/>
    <property type="match status" value="1"/>
</dbReference>
<name>A0A7R7XTS3_9EURO</name>
<feature type="transmembrane region" description="Helical" evidence="6">
    <location>
        <begin position="213"/>
        <end position="235"/>
    </location>
</feature>
<feature type="transmembrane region" description="Helical" evidence="6">
    <location>
        <begin position="150"/>
        <end position="168"/>
    </location>
</feature>
<dbReference type="PANTHER" id="PTHR43791">
    <property type="entry name" value="PERMEASE-RELATED"/>
    <property type="match status" value="1"/>
</dbReference>
<feature type="transmembrane region" description="Helical" evidence="6">
    <location>
        <begin position="449"/>
        <end position="467"/>
    </location>
</feature>
<keyword evidence="2" id="KW-0813">Transport</keyword>
<feature type="domain" description="Major facilitator superfamily (MFS) profile" evidence="7">
    <location>
        <begin position="54"/>
        <end position="473"/>
    </location>
</feature>
<evidence type="ECO:0000256" key="2">
    <source>
        <dbReference type="ARBA" id="ARBA00022448"/>
    </source>
</evidence>
<feature type="transmembrane region" description="Helical" evidence="6">
    <location>
        <begin position="285"/>
        <end position="306"/>
    </location>
</feature>
<keyword evidence="3 6" id="KW-0812">Transmembrane</keyword>
<reference evidence="8" key="1">
    <citation type="submission" date="2021-01" db="EMBL/GenBank/DDBJ databases">
        <authorList>
            <consortium name="Aspergillus puulaauensis MK2 genome sequencing consortium"/>
            <person name="Kazuki M."/>
            <person name="Futagami T."/>
        </authorList>
    </citation>
    <scope>NUCLEOTIDE SEQUENCE</scope>
    <source>
        <strain evidence="8">MK2</strain>
    </source>
</reference>
<proteinExistence type="predicted"/>